<name>A0ABR4FAZ9_9PEZI</name>
<evidence type="ECO:0000313" key="3">
    <source>
        <dbReference type="Proteomes" id="UP001600888"/>
    </source>
</evidence>
<protein>
    <submittedName>
        <fullName evidence="2">Uncharacterized protein</fullName>
    </submittedName>
</protein>
<feature type="region of interest" description="Disordered" evidence="1">
    <location>
        <begin position="59"/>
        <end position="154"/>
    </location>
</feature>
<dbReference type="EMBL" id="JBAWTH010000005">
    <property type="protein sequence ID" value="KAL2291878.1"/>
    <property type="molecule type" value="Genomic_DNA"/>
</dbReference>
<evidence type="ECO:0000313" key="2">
    <source>
        <dbReference type="EMBL" id="KAL2291878.1"/>
    </source>
</evidence>
<sequence length="154" mass="16923">MGNLGMDCHGAHTTDIIISVRLPTSPTWLLFSVPSSDQTSSKQLSCSCLTAPKHLSKIQIQYSNPQPHNHNQQPPHKHNRLSTVCPARPHQCQQPRQSQGSLNTHQRLKPRQANPTFAMAAVSTMSSLEQRPSQLPPCPGPPPNRPLPALPKQS</sequence>
<gene>
    <name evidence="2" type="ORF">FJTKL_12041</name>
</gene>
<proteinExistence type="predicted"/>
<feature type="compositionally biased region" description="Polar residues" evidence="1">
    <location>
        <begin position="91"/>
        <end position="105"/>
    </location>
</feature>
<reference evidence="2 3" key="1">
    <citation type="submission" date="2024-03" db="EMBL/GenBank/DDBJ databases">
        <title>A high-quality draft genome sequence of Diaporthe vaccinii, a causative agent of upright dieback and viscid rot disease in cranberry plants.</title>
        <authorList>
            <person name="Sarrasin M."/>
            <person name="Lang B.F."/>
            <person name="Burger G."/>
        </authorList>
    </citation>
    <scope>NUCLEOTIDE SEQUENCE [LARGE SCALE GENOMIC DNA]</scope>
    <source>
        <strain evidence="2 3">IS7</strain>
    </source>
</reference>
<feature type="compositionally biased region" description="Low complexity" evidence="1">
    <location>
        <begin position="64"/>
        <end position="74"/>
    </location>
</feature>
<organism evidence="2 3">
    <name type="scientific">Diaporthe vaccinii</name>
    <dbReference type="NCBI Taxonomy" id="105482"/>
    <lineage>
        <taxon>Eukaryota</taxon>
        <taxon>Fungi</taxon>
        <taxon>Dikarya</taxon>
        <taxon>Ascomycota</taxon>
        <taxon>Pezizomycotina</taxon>
        <taxon>Sordariomycetes</taxon>
        <taxon>Sordariomycetidae</taxon>
        <taxon>Diaporthales</taxon>
        <taxon>Diaporthaceae</taxon>
        <taxon>Diaporthe</taxon>
        <taxon>Diaporthe eres species complex</taxon>
    </lineage>
</organism>
<comment type="caution">
    <text evidence="2">The sequence shown here is derived from an EMBL/GenBank/DDBJ whole genome shotgun (WGS) entry which is preliminary data.</text>
</comment>
<evidence type="ECO:0000256" key="1">
    <source>
        <dbReference type="SAM" id="MobiDB-lite"/>
    </source>
</evidence>
<keyword evidence="3" id="KW-1185">Reference proteome</keyword>
<feature type="compositionally biased region" description="Pro residues" evidence="1">
    <location>
        <begin position="134"/>
        <end position="154"/>
    </location>
</feature>
<accession>A0ABR4FAZ9</accession>
<dbReference type="Proteomes" id="UP001600888">
    <property type="component" value="Unassembled WGS sequence"/>
</dbReference>